<evidence type="ECO:0000256" key="1">
    <source>
        <dbReference type="ARBA" id="ARBA00004123"/>
    </source>
</evidence>
<dbReference type="PROSITE" id="PS50157">
    <property type="entry name" value="ZINC_FINGER_C2H2_2"/>
    <property type="match status" value="6"/>
</dbReference>
<reference evidence="10" key="1">
    <citation type="submission" date="2025-08" db="UniProtKB">
        <authorList>
            <consortium name="RefSeq"/>
        </authorList>
    </citation>
    <scope>IDENTIFICATION</scope>
    <source>
        <tissue evidence="10">Whole Larva</tissue>
    </source>
</reference>
<organism evidence="9 10">
    <name type="scientific">Nicrophorus vespilloides</name>
    <name type="common">Boreal carrion beetle</name>
    <dbReference type="NCBI Taxonomy" id="110193"/>
    <lineage>
        <taxon>Eukaryota</taxon>
        <taxon>Metazoa</taxon>
        <taxon>Ecdysozoa</taxon>
        <taxon>Arthropoda</taxon>
        <taxon>Hexapoda</taxon>
        <taxon>Insecta</taxon>
        <taxon>Pterygota</taxon>
        <taxon>Neoptera</taxon>
        <taxon>Endopterygota</taxon>
        <taxon>Coleoptera</taxon>
        <taxon>Polyphaga</taxon>
        <taxon>Staphyliniformia</taxon>
        <taxon>Silphidae</taxon>
        <taxon>Nicrophorinae</taxon>
        <taxon>Nicrophorus</taxon>
    </lineage>
</organism>
<dbReference type="InterPro" id="IPR036236">
    <property type="entry name" value="Znf_C2H2_sf"/>
</dbReference>
<feature type="domain" description="C2H2-type" evidence="8">
    <location>
        <begin position="370"/>
        <end position="397"/>
    </location>
</feature>
<evidence type="ECO:0000256" key="5">
    <source>
        <dbReference type="ARBA" id="ARBA00022833"/>
    </source>
</evidence>
<accession>A0ABM1MCY7</accession>
<sequence>MKSVDEVPVTSNQLWSGIQPNQAFPIECLPFIGESQVNSILLTLDDLKNLHLIICDACLFVCLDESRMIEHKSIDHKDNTKKKNEQNLQCPVCPNTFQHKLAIDAHLKYDHYIDDPNDVSKIIYAIEHKILISKQIGIVDRPVEIKEAKDFSHKNVKTQIVEENESASTMPDLIQTGVIIKPKSEKSKLKVILANKCSEVNCKVTLQSLEKLQYHKQCHKGTVYECPECNELFSIWKFLTGHLWRQHNIDMELHCCDECDYRTYSLSKLNNTHKLTHGTSKNFKCDLCEKSFKNAKQLRNHKDTHKQIASPKFQCTDCSKLFSNRQQLRMHIDVVHKKLKPFLCSYCGYKSATKSALKMHIRQHTGEKPFTCDICDYSTTDHNSLRRHKLRHSNEKPYKCSQCDYQCIQSSAYKVHVKTKHPGLELEVLFSCRSCQFQSINRDVYNCHIASHHQVPKTAVTSSPKTMNPS</sequence>
<feature type="domain" description="C2H2-type" evidence="8">
    <location>
        <begin position="88"/>
        <end position="116"/>
    </location>
</feature>
<proteinExistence type="predicted"/>
<protein>
    <submittedName>
        <fullName evidence="10">Zinc finger protein 62-like isoform X2</fullName>
    </submittedName>
</protein>
<dbReference type="InterPro" id="IPR050888">
    <property type="entry name" value="ZnF_C2H2-type_TF"/>
</dbReference>
<evidence type="ECO:0000259" key="8">
    <source>
        <dbReference type="PROSITE" id="PS50157"/>
    </source>
</evidence>
<feature type="domain" description="C2H2-type" evidence="8">
    <location>
        <begin position="313"/>
        <end position="341"/>
    </location>
</feature>
<keyword evidence="5" id="KW-0862">Zinc</keyword>
<evidence type="ECO:0000256" key="3">
    <source>
        <dbReference type="ARBA" id="ARBA00022737"/>
    </source>
</evidence>
<dbReference type="GeneID" id="108559607"/>
<gene>
    <name evidence="10" type="primary">LOC108559607</name>
</gene>
<feature type="domain" description="C2H2-type" evidence="8">
    <location>
        <begin position="283"/>
        <end position="305"/>
    </location>
</feature>
<dbReference type="PANTHER" id="PTHR24406">
    <property type="entry name" value="TRANSCRIPTIONAL REPRESSOR CTCFL-RELATED"/>
    <property type="match status" value="1"/>
</dbReference>
<dbReference type="Pfam" id="PF13912">
    <property type="entry name" value="zf-C2H2_6"/>
    <property type="match status" value="1"/>
</dbReference>
<keyword evidence="3" id="KW-0677">Repeat</keyword>
<evidence type="ECO:0000256" key="6">
    <source>
        <dbReference type="ARBA" id="ARBA00023242"/>
    </source>
</evidence>
<keyword evidence="2" id="KW-0479">Metal-binding</keyword>
<feature type="domain" description="C2H2-type" evidence="8">
    <location>
        <begin position="224"/>
        <end position="252"/>
    </location>
</feature>
<comment type="subcellular location">
    <subcellularLocation>
        <location evidence="1">Nucleus</location>
    </subcellularLocation>
</comment>
<dbReference type="InterPro" id="IPR013087">
    <property type="entry name" value="Znf_C2H2_type"/>
</dbReference>
<dbReference type="Pfam" id="PF00096">
    <property type="entry name" value="zf-C2H2"/>
    <property type="match status" value="3"/>
</dbReference>
<dbReference type="RefSeq" id="XP_017772437.1">
    <property type="nucleotide sequence ID" value="XM_017916948.1"/>
</dbReference>
<dbReference type="SUPFAM" id="SSF57667">
    <property type="entry name" value="beta-beta-alpha zinc fingers"/>
    <property type="match status" value="4"/>
</dbReference>
<keyword evidence="9" id="KW-1185">Reference proteome</keyword>
<evidence type="ECO:0000256" key="7">
    <source>
        <dbReference type="PROSITE-ProRule" id="PRU00042"/>
    </source>
</evidence>
<dbReference type="PROSITE" id="PS00028">
    <property type="entry name" value="ZINC_FINGER_C2H2_1"/>
    <property type="match status" value="5"/>
</dbReference>
<evidence type="ECO:0000313" key="10">
    <source>
        <dbReference type="RefSeq" id="XP_017772437.1"/>
    </source>
</evidence>
<keyword evidence="4 7" id="KW-0863">Zinc-finger</keyword>
<evidence type="ECO:0000313" key="9">
    <source>
        <dbReference type="Proteomes" id="UP000695000"/>
    </source>
</evidence>
<evidence type="ECO:0000256" key="4">
    <source>
        <dbReference type="ARBA" id="ARBA00022771"/>
    </source>
</evidence>
<evidence type="ECO:0000256" key="2">
    <source>
        <dbReference type="ARBA" id="ARBA00022723"/>
    </source>
</evidence>
<dbReference type="Proteomes" id="UP000695000">
    <property type="component" value="Unplaced"/>
</dbReference>
<dbReference type="Gene3D" id="3.30.160.60">
    <property type="entry name" value="Classic Zinc Finger"/>
    <property type="match status" value="6"/>
</dbReference>
<keyword evidence="6" id="KW-0539">Nucleus</keyword>
<dbReference type="SMART" id="SM00355">
    <property type="entry name" value="ZnF_C2H2"/>
    <property type="match status" value="11"/>
</dbReference>
<feature type="domain" description="C2H2-type" evidence="8">
    <location>
        <begin position="342"/>
        <end position="369"/>
    </location>
</feature>
<name>A0ABM1MCY7_NICVS</name>